<evidence type="ECO:0000256" key="3">
    <source>
        <dbReference type="ARBA" id="ARBA00010514"/>
    </source>
</evidence>
<comment type="similarity">
    <text evidence="3">Belongs to the cytochrome c oxidase VIIc family.</text>
</comment>
<evidence type="ECO:0000256" key="5">
    <source>
        <dbReference type="ARBA" id="ARBA00022792"/>
    </source>
</evidence>
<evidence type="ECO:0000256" key="6">
    <source>
        <dbReference type="ARBA" id="ARBA00022946"/>
    </source>
</evidence>
<keyword evidence="8" id="KW-0496">Mitochondrion</keyword>
<dbReference type="AlphaFoldDB" id="A0A914RAY1"/>
<dbReference type="GO" id="GO:0005743">
    <property type="term" value="C:mitochondrial inner membrane"/>
    <property type="evidence" value="ECO:0007669"/>
    <property type="project" value="UniProtKB-SubCell"/>
</dbReference>
<dbReference type="Proteomes" id="UP000887578">
    <property type="component" value="Unplaced"/>
</dbReference>
<dbReference type="GO" id="GO:0045277">
    <property type="term" value="C:respiratory chain complex IV"/>
    <property type="evidence" value="ECO:0007669"/>
    <property type="project" value="InterPro"/>
</dbReference>
<evidence type="ECO:0000313" key="12">
    <source>
        <dbReference type="Proteomes" id="UP000887578"/>
    </source>
</evidence>
<feature type="transmembrane region" description="Helical" evidence="11">
    <location>
        <begin position="253"/>
        <end position="274"/>
    </location>
</feature>
<dbReference type="PANTHER" id="PTHR13313:SF0">
    <property type="entry name" value="CYTOCHROME C OXIDASE SUBUNIT 7C, MITOCHONDRIAL"/>
    <property type="match status" value="1"/>
</dbReference>
<name>A0A914RAY1_9BILA</name>
<keyword evidence="4 11" id="KW-0812">Transmembrane</keyword>
<feature type="compositionally biased region" description="Basic and acidic residues" evidence="10">
    <location>
        <begin position="141"/>
        <end position="152"/>
    </location>
</feature>
<reference evidence="13" key="1">
    <citation type="submission" date="2022-11" db="UniProtKB">
        <authorList>
            <consortium name="WormBaseParasite"/>
        </authorList>
    </citation>
    <scope>IDENTIFICATION</scope>
</reference>
<evidence type="ECO:0000256" key="11">
    <source>
        <dbReference type="SAM" id="Phobius"/>
    </source>
</evidence>
<sequence length="283" mass="31648">MATKIDCFFLNDNHVGNYQTVHDTQYSNLNLNQNLKCLDVSPIQSNSKSYNNENCGTAATLKLPGSSVSDNIEGRKNPLHLSKPSKISDFSNLINDKAENEESKKPWKKNRSSNITDGSTLSLRIAAYGNSAKTDSFNGSKNEDLQKEKSDSFKNEKQILNAGAFVILNSFEFPRQENGGAKAPEVSNFKASQRLLKMDARFVVRPLLQAIRKSHSSPHQGLQLAKFQGQTPTGFVHDGWATSRLPFNVRNKWLFAVKATMFLAIGFWAPFVVVEYQLRKANQ</sequence>
<comment type="pathway">
    <text evidence="2">Energy metabolism; oxidative phosphorylation.</text>
</comment>
<dbReference type="InterPro" id="IPR036636">
    <property type="entry name" value="COX7C/Cox8_sf"/>
</dbReference>
<evidence type="ECO:0000256" key="1">
    <source>
        <dbReference type="ARBA" id="ARBA00004434"/>
    </source>
</evidence>
<dbReference type="PANTHER" id="PTHR13313">
    <property type="entry name" value="CYTOCHROME C OXIDASE SUBUNIT VIIC"/>
    <property type="match status" value="1"/>
</dbReference>
<dbReference type="Pfam" id="PF02935">
    <property type="entry name" value="COX7C"/>
    <property type="match status" value="1"/>
</dbReference>
<evidence type="ECO:0000256" key="4">
    <source>
        <dbReference type="ARBA" id="ARBA00022692"/>
    </source>
</evidence>
<evidence type="ECO:0000256" key="7">
    <source>
        <dbReference type="ARBA" id="ARBA00022989"/>
    </source>
</evidence>
<accession>A0A914RAY1</accession>
<evidence type="ECO:0000313" key="13">
    <source>
        <dbReference type="WBParaSite" id="PDA_v2.g8788.t1"/>
    </source>
</evidence>
<protein>
    <submittedName>
        <fullName evidence="13">Cytochrome c oxidase polypeptide VIIc</fullName>
    </submittedName>
</protein>
<evidence type="ECO:0000256" key="8">
    <source>
        <dbReference type="ARBA" id="ARBA00023128"/>
    </source>
</evidence>
<feature type="region of interest" description="Disordered" evidence="10">
    <location>
        <begin position="133"/>
        <end position="152"/>
    </location>
</feature>
<organism evidence="12 13">
    <name type="scientific">Panagrolaimus davidi</name>
    <dbReference type="NCBI Taxonomy" id="227884"/>
    <lineage>
        <taxon>Eukaryota</taxon>
        <taxon>Metazoa</taxon>
        <taxon>Ecdysozoa</taxon>
        <taxon>Nematoda</taxon>
        <taxon>Chromadorea</taxon>
        <taxon>Rhabditida</taxon>
        <taxon>Tylenchina</taxon>
        <taxon>Panagrolaimomorpha</taxon>
        <taxon>Panagrolaimoidea</taxon>
        <taxon>Panagrolaimidae</taxon>
        <taxon>Panagrolaimus</taxon>
    </lineage>
</organism>
<keyword evidence="6" id="KW-0809">Transit peptide</keyword>
<keyword evidence="7 11" id="KW-1133">Transmembrane helix</keyword>
<dbReference type="GO" id="GO:0006123">
    <property type="term" value="P:mitochondrial electron transport, cytochrome c to oxygen"/>
    <property type="evidence" value="ECO:0007669"/>
    <property type="project" value="InterPro"/>
</dbReference>
<keyword evidence="12" id="KW-1185">Reference proteome</keyword>
<dbReference type="WBParaSite" id="PDA_v2.g8788.t1">
    <property type="protein sequence ID" value="PDA_v2.g8788.t1"/>
    <property type="gene ID" value="PDA_v2.g8788"/>
</dbReference>
<proteinExistence type="inferred from homology"/>
<dbReference type="SUPFAM" id="SSF81427">
    <property type="entry name" value="Mitochondrial cytochrome c oxidase subunit VIIc (aka VIIIa)"/>
    <property type="match status" value="1"/>
</dbReference>
<keyword evidence="9 11" id="KW-0472">Membrane</keyword>
<dbReference type="Gene3D" id="4.10.49.10">
    <property type="entry name" value="Cytochrome c oxidase subunit VIIc"/>
    <property type="match status" value="1"/>
</dbReference>
<dbReference type="InterPro" id="IPR004202">
    <property type="entry name" value="COX7C/Cox8"/>
</dbReference>
<evidence type="ECO:0000256" key="9">
    <source>
        <dbReference type="ARBA" id="ARBA00023136"/>
    </source>
</evidence>
<evidence type="ECO:0000256" key="10">
    <source>
        <dbReference type="SAM" id="MobiDB-lite"/>
    </source>
</evidence>
<comment type="subcellular location">
    <subcellularLocation>
        <location evidence="1">Mitochondrion inner membrane</location>
        <topology evidence="1">Single-pass membrane protein</topology>
    </subcellularLocation>
</comment>
<keyword evidence="5" id="KW-0999">Mitochondrion inner membrane</keyword>
<evidence type="ECO:0000256" key="2">
    <source>
        <dbReference type="ARBA" id="ARBA00004673"/>
    </source>
</evidence>